<comment type="caution">
    <text evidence="1">The sequence shown here is derived from an EMBL/GenBank/DDBJ whole genome shotgun (WGS) entry which is preliminary data.</text>
</comment>
<name>A0ABU0BZB5_9HYPH</name>
<accession>A0ABU0BZB5</accession>
<keyword evidence="2" id="KW-1185">Reference proteome</keyword>
<sequence length="202" mass="21661">MLPAFGGLDRRSIFPALSSRFCTLNRMVWGHEVFSNGYDQKGPKSFCGHRDVSPGVTSQSLRHLNLPVWPLRLDLRSAQTPFPLLDHQEIRVRECQVGAQSGEVHTTTSDAAIGIIVEFASVLFVDDAIAAVGGSPVELEAKAPEVSVPGTVKALKMAFSRRMASAATLKSLILSTFVVALSADLKSNRSPPSPPVSVSLPP</sequence>
<evidence type="ECO:0000313" key="2">
    <source>
        <dbReference type="Proteomes" id="UP001230207"/>
    </source>
</evidence>
<reference evidence="1 2" key="1">
    <citation type="submission" date="2023-07" db="EMBL/GenBank/DDBJ databases">
        <title>Genomic Encyclopedia of Type Strains, Phase IV (KMG-IV): sequencing the most valuable type-strain genomes for metagenomic binning, comparative biology and taxonomic classification.</title>
        <authorList>
            <person name="Goeker M."/>
        </authorList>
    </citation>
    <scope>NUCLEOTIDE SEQUENCE [LARGE SCALE GENOMIC DNA]</scope>
    <source>
        <strain evidence="1 2">DSM 1112</strain>
    </source>
</reference>
<organism evidence="1 2">
    <name type="scientific">Pararhizobium capsulatum DSM 1112</name>
    <dbReference type="NCBI Taxonomy" id="1121113"/>
    <lineage>
        <taxon>Bacteria</taxon>
        <taxon>Pseudomonadati</taxon>
        <taxon>Pseudomonadota</taxon>
        <taxon>Alphaproteobacteria</taxon>
        <taxon>Hyphomicrobiales</taxon>
        <taxon>Rhizobiaceae</taxon>
        <taxon>Rhizobium/Agrobacterium group</taxon>
        <taxon>Pararhizobium</taxon>
    </lineage>
</organism>
<dbReference type="Proteomes" id="UP001230207">
    <property type="component" value="Unassembled WGS sequence"/>
</dbReference>
<dbReference type="EMBL" id="JAUSVF010000003">
    <property type="protein sequence ID" value="MDQ0323610.1"/>
    <property type="molecule type" value="Genomic_DNA"/>
</dbReference>
<proteinExistence type="predicted"/>
<gene>
    <name evidence="1" type="ORF">QO002_005816</name>
</gene>
<protein>
    <submittedName>
        <fullName evidence="1">Uncharacterized protein</fullName>
    </submittedName>
</protein>
<evidence type="ECO:0000313" key="1">
    <source>
        <dbReference type="EMBL" id="MDQ0323610.1"/>
    </source>
</evidence>